<evidence type="ECO:0000256" key="3">
    <source>
        <dbReference type="ARBA" id="ARBA00022833"/>
    </source>
</evidence>
<dbReference type="InterPro" id="IPR000962">
    <property type="entry name" value="Znf_DskA_TraR"/>
</dbReference>
<name>A0ABD4XW22_STUST</name>
<feature type="region of interest" description="Disordered" evidence="5">
    <location>
        <begin position="37"/>
        <end position="62"/>
    </location>
</feature>
<evidence type="ECO:0000313" key="8">
    <source>
        <dbReference type="EMBL" id="MDH0687059.1"/>
    </source>
</evidence>
<keyword evidence="1" id="KW-0479">Metal-binding</keyword>
<evidence type="ECO:0000259" key="7">
    <source>
        <dbReference type="Pfam" id="PF21157"/>
    </source>
</evidence>
<dbReference type="SUPFAM" id="SSF57716">
    <property type="entry name" value="Glucocorticoid receptor-like (DNA-binding domain)"/>
    <property type="match status" value="1"/>
</dbReference>
<evidence type="ECO:0000313" key="9">
    <source>
        <dbReference type="Proteomes" id="UP001161139"/>
    </source>
</evidence>
<accession>A0ABD4XW22</accession>
<keyword evidence="3" id="KW-0862">Zinc</keyword>
<evidence type="ECO:0000256" key="1">
    <source>
        <dbReference type="ARBA" id="ARBA00022723"/>
    </source>
</evidence>
<dbReference type="PROSITE" id="PS01102">
    <property type="entry name" value="ZF_DKSA_1"/>
    <property type="match status" value="1"/>
</dbReference>
<feature type="compositionally biased region" description="Basic and acidic residues" evidence="5">
    <location>
        <begin position="37"/>
        <end position="49"/>
    </location>
</feature>
<dbReference type="Proteomes" id="UP001161139">
    <property type="component" value="Unassembled WGS sequence"/>
</dbReference>
<feature type="zinc finger region" description="dksA C4-type" evidence="4">
    <location>
        <begin position="99"/>
        <end position="123"/>
    </location>
</feature>
<evidence type="ECO:0000259" key="6">
    <source>
        <dbReference type="Pfam" id="PF01258"/>
    </source>
</evidence>
<feature type="domain" description="Zinc finger DksA/TraR C4-type" evidence="6">
    <location>
        <begin position="94"/>
        <end position="128"/>
    </location>
</feature>
<dbReference type="Gene3D" id="1.20.120.910">
    <property type="entry name" value="DksA, coiled-coil domain"/>
    <property type="match status" value="1"/>
</dbReference>
<dbReference type="EMBL" id="JAOCDG010000003">
    <property type="protein sequence ID" value="MDH0687059.1"/>
    <property type="molecule type" value="Genomic_DNA"/>
</dbReference>
<proteinExistence type="predicted"/>
<organism evidence="8 9">
    <name type="scientific">Stutzerimonas stutzeri</name>
    <name type="common">Pseudomonas stutzeri</name>
    <dbReference type="NCBI Taxonomy" id="316"/>
    <lineage>
        <taxon>Bacteria</taxon>
        <taxon>Pseudomonadati</taxon>
        <taxon>Pseudomonadota</taxon>
        <taxon>Gammaproteobacteria</taxon>
        <taxon>Pseudomonadales</taxon>
        <taxon>Pseudomonadaceae</taxon>
        <taxon>Stutzerimonas</taxon>
    </lineage>
</organism>
<feature type="domain" description="DnaK suppressor protein DksA N-terminal" evidence="7">
    <location>
        <begin position="22"/>
        <end position="91"/>
    </location>
</feature>
<sequence>MSTLTREALLAMPADQYMSETQLKFFETLLQSELEEARQRHHDARETMQDRPNIADISDWASSEEERTNALRQAERNEQLCRKISKALERIHDGSYGWCEETGEPIGLQRLLLRPTATLCIEAKQRQEARERHHYKIRGAA</sequence>
<reference evidence="8" key="1">
    <citation type="submission" date="2022-09" db="EMBL/GenBank/DDBJ databases">
        <title>Intensive care unit water sources are persistently colonized with multi-drug resistant bacteria and are the site of extensive horizontal gene transfer of antibiotic resistance genes.</title>
        <authorList>
            <person name="Diorio-Toth L."/>
        </authorList>
    </citation>
    <scope>NUCLEOTIDE SEQUENCE</scope>
    <source>
        <strain evidence="8">GD03864</strain>
    </source>
</reference>
<dbReference type="InterPro" id="IPR020458">
    <property type="entry name" value="Znf_DskA_TraR_CS"/>
</dbReference>
<keyword evidence="2" id="KW-0863">Zinc-finger</keyword>
<dbReference type="SUPFAM" id="SSF109635">
    <property type="entry name" value="DnaK suppressor protein DksA, alpha-hairpin domain"/>
    <property type="match status" value="1"/>
</dbReference>
<evidence type="ECO:0000256" key="5">
    <source>
        <dbReference type="SAM" id="MobiDB-lite"/>
    </source>
</evidence>
<dbReference type="Pfam" id="PF21157">
    <property type="entry name" value="DksA_N"/>
    <property type="match status" value="1"/>
</dbReference>
<dbReference type="PANTHER" id="PTHR33823:SF2">
    <property type="entry name" value="RNA POLYMERASE-BINDING TRANSCRIPTION FACTOR DKSA"/>
    <property type="match status" value="1"/>
</dbReference>
<dbReference type="PROSITE" id="PS51128">
    <property type="entry name" value="ZF_DKSA_2"/>
    <property type="match status" value="1"/>
</dbReference>
<dbReference type="GO" id="GO:0008270">
    <property type="term" value="F:zinc ion binding"/>
    <property type="evidence" value="ECO:0007669"/>
    <property type="project" value="UniProtKB-KW"/>
</dbReference>
<dbReference type="PANTHER" id="PTHR33823">
    <property type="entry name" value="RNA POLYMERASE-BINDING TRANSCRIPTION FACTOR DKSA-RELATED"/>
    <property type="match status" value="1"/>
</dbReference>
<dbReference type="InterPro" id="IPR048489">
    <property type="entry name" value="DksA_N"/>
</dbReference>
<dbReference type="Pfam" id="PF01258">
    <property type="entry name" value="zf-dskA_traR"/>
    <property type="match status" value="1"/>
</dbReference>
<evidence type="ECO:0000256" key="2">
    <source>
        <dbReference type="ARBA" id="ARBA00022771"/>
    </source>
</evidence>
<gene>
    <name evidence="8" type="ORF">N5D09_03020</name>
</gene>
<dbReference type="InterPro" id="IPR037187">
    <property type="entry name" value="DnaK_N"/>
</dbReference>
<protein>
    <submittedName>
        <fullName evidence="8">TraR/DksA C4-type zinc finger protein</fullName>
    </submittedName>
</protein>
<comment type="caution">
    <text evidence="8">The sequence shown here is derived from an EMBL/GenBank/DDBJ whole genome shotgun (WGS) entry which is preliminary data.</text>
</comment>
<evidence type="ECO:0000256" key="4">
    <source>
        <dbReference type="PROSITE-ProRule" id="PRU00510"/>
    </source>
</evidence>
<dbReference type="RefSeq" id="WP_073666219.1">
    <property type="nucleotide sequence ID" value="NZ_JAOCDG010000003.1"/>
</dbReference>
<dbReference type="AlphaFoldDB" id="A0ABD4XW22"/>